<evidence type="ECO:0000256" key="3">
    <source>
        <dbReference type="ARBA" id="ARBA00022490"/>
    </source>
</evidence>
<dbReference type="RefSeq" id="WP_197702939.1">
    <property type="nucleotide sequence ID" value="NZ_AP018052.1"/>
</dbReference>
<comment type="subcellular location">
    <subcellularLocation>
        <location evidence="1">Cytoplasm</location>
    </subcellularLocation>
</comment>
<evidence type="ECO:0000256" key="1">
    <source>
        <dbReference type="ARBA" id="ARBA00004496"/>
    </source>
</evidence>
<evidence type="ECO:0000313" key="7">
    <source>
        <dbReference type="Proteomes" id="UP000218765"/>
    </source>
</evidence>
<dbReference type="KEGG" id="ttc:FOKN1_2013"/>
<dbReference type="InterPro" id="IPR006015">
    <property type="entry name" value="Universal_stress_UspA"/>
</dbReference>
<sequence>MLIDGADELSAFKNILCVVDVNEKCTAAVERAVTLAVNNQARLTVIDVIDRVTVGIGMPDGGPFSVDLQAAMAADRAQALKALIDPYRERMPINTKVRTGIRFLESIRQVLDEEHDLVIKVPETLTWLGRLFGSDDMNLLRECPCPVWLVKPQAEESYRRVLAAVDVDDAYPPAEQKSRHALNQHILETAAALALSEFAELHVVYVLQAVGESAMRGAFTHIPEAEITSYVERTRRRHRTRLDELMHAATDKLGQEAAEHLNPRTHMVKGWAREKIPALAKLLTADVIVMGTVARTGIPGFIMGNTAEMILNQIDCSVLAIKPPGFETLVIPED</sequence>
<dbReference type="SUPFAM" id="SSF52402">
    <property type="entry name" value="Adenine nucleotide alpha hydrolases-like"/>
    <property type="match status" value="2"/>
</dbReference>
<feature type="domain" description="UspA" evidence="5">
    <location>
        <begin position="12"/>
        <end position="151"/>
    </location>
</feature>
<keyword evidence="3" id="KW-0963">Cytoplasm</keyword>
<dbReference type="PANTHER" id="PTHR47892">
    <property type="entry name" value="UNIVERSAL STRESS PROTEIN E"/>
    <property type="match status" value="1"/>
</dbReference>
<dbReference type="PRINTS" id="PR01438">
    <property type="entry name" value="UNVRSLSTRESS"/>
</dbReference>
<dbReference type="CDD" id="cd00293">
    <property type="entry name" value="USP-like"/>
    <property type="match status" value="1"/>
</dbReference>
<dbReference type="Gene3D" id="3.40.50.12370">
    <property type="match status" value="1"/>
</dbReference>
<organism evidence="6 7">
    <name type="scientific">Thiohalobacter thiocyanaticus</name>
    <dbReference type="NCBI Taxonomy" id="585455"/>
    <lineage>
        <taxon>Bacteria</taxon>
        <taxon>Pseudomonadati</taxon>
        <taxon>Pseudomonadota</taxon>
        <taxon>Gammaproteobacteria</taxon>
        <taxon>Thiohalobacterales</taxon>
        <taxon>Thiohalobacteraceae</taxon>
        <taxon>Thiohalobacter</taxon>
    </lineage>
</organism>
<feature type="domain" description="UspA" evidence="5">
    <location>
        <begin position="183"/>
        <end position="322"/>
    </location>
</feature>
<comment type="function">
    <text evidence="4">Required for resistance to DNA-damaging agents.</text>
</comment>
<dbReference type="GO" id="GO:0005737">
    <property type="term" value="C:cytoplasm"/>
    <property type="evidence" value="ECO:0007669"/>
    <property type="project" value="UniProtKB-SubCell"/>
</dbReference>
<proteinExistence type="inferred from homology"/>
<protein>
    <submittedName>
        <fullName evidence="6">Universal stress protein uspA</fullName>
    </submittedName>
</protein>
<comment type="similarity">
    <text evidence="2">Belongs to the universal stress protein A family.</text>
</comment>
<gene>
    <name evidence="6" type="ORF">FOKN1_2013</name>
</gene>
<evidence type="ECO:0000256" key="2">
    <source>
        <dbReference type="ARBA" id="ARBA00008791"/>
    </source>
</evidence>
<dbReference type="AlphaFoldDB" id="A0A1Z4VSC1"/>
<reference evidence="6 7" key="1">
    <citation type="submission" date="2017-05" db="EMBL/GenBank/DDBJ databases">
        <title>Thiocyanate degradation by Thiohalobacter thiocyanaticus FOKN1.</title>
        <authorList>
            <person name="Oshiki M."/>
            <person name="Fukushima T."/>
            <person name="Kawano S."/>
            <person name="Nakagawa J."/>
        </authorList>
    </citation>
    <scope>NUCLEOTIDE SEQUENCE [LARGE SCALE GENOMIC DNA]</scope>
    <source>
        <strain evidence="6 7">FOKN1</strain>
    </source>
</reference>
<name>A0A1Z4VSC1_9GAMM</name>
<evidence type="ECO:0000256" key="4">
    <source>
        <dbReference type="ARBA" id="ARBA00037131"/>
    </source>
</evidence>
<accession>A0A1Z4VSC1</accession>
<dbReference type="PANTHER" id="PTHR47892:SF1">
    <property type="entry name" value="UNIVERSAL STRESS PROTEIN E"/>
    <property type="match status" value="1"/>
</dbReference>
<keyword evidence="7" id="KW-1185">Reference proteome</keyword>
<evidence type="ECO:0000259" key="5">
    <source>
        <dbReference type="Pfam" id="PF00582"/>
    </source>
</evidence>
<evidence type="ECO:0000313" key="6">
    <source>
        <dbReference type="EMBL" id="BAZ94393.1"/>
    </source>
</evidence>
<dbReference type="EMBL" id="AP018052">
    <property type="protein sequence ID" value="BAZ94393.1"/>
    <property type="molecule type" value="Genomic_DNA"/>
</dbReference>
<dbReference type="InterPro" id="IPR006016">
    <property type="entry name" value="UspA"/>
</dbReference>
<dbReference type="Proteomes" id="UP000218765">
    <property type="component" value="Chromosome"/>
</dbReference>
<dbReference type="Pfam" id="PF00582">
    <property type="entry name" value="Usp"/>
    <property type="match status" value="2"/>
</dbReference>